<reference evidence="3" key="1">
    <citation type="journal article" date="2019" name="Int. J. Syst. Evol. Microbiol.">
        <title>The Global Catalogue of Microorganisms (GCM) 10K type strain sequencing project: providing services to taxonomists for standard genome sequencing and annotation.</title>
        <authorList>
            <consortium name="The Broad Institute Genomics Platform"/>
            <consortium name="The Broad Institute Genome Sequencing Center for Infectious Disease"/>
            <person name="Wu L."/>
            <person name="Ma J."/>
        </authorList>
    </citation>
    <scope>NUCLEOTIDE SEQUENCE [LARGE SCALE GENOMIC DNA]</scope>
    <source>
        <strain evidence="3">CCUG 66188</strain>
    </source>
</reference>
<dbReference type="Proteomes" id="UP001596023">
    <property type="component" value="Unassembled WGS sequence"/>
</dbReference>
<sequence length="399" mass="44427">MKNTIKFLWLGYIIFLCCKLTSCSDMDDYLKYVDSVPTYTGIVDSVNFRSGDERVVFTGLLTSDPKIRKVKVYWNSRKDSLMLDINRTSGVDTLFYPIALPEGRYNFEVISYDDKGIPSITIKKTGISYGAEYKAGLYNRAVKDIEMKGDSAVIRWYNGDETSPFVKINYEDINGDIHTLKALTADEETVLKNYKSMSVINLQAYYLPNISAIDTFKAVVEDMVAKEDITRVQIKNPGNPFLRADNGSGKWGVLKDWQCTSNILNQNGNTAGGWSTDAKGVIHLESQDWGGSGFTNGKIYQTITLSAGKYSLEYYSDGFGGNATSMFAIAKGSALPDIQNAEGNTLAHEIRQNGGASGNHIIYFELEDTETVTLGWTVTIPGSNTWYHINWIKLMILGL</sequence>
<name>A0ABV9L461_9BACT</name>
<dbReference type="Pfam" id="PF16405">
    <property type="entry name" value="DUF5013"/>
    <property type="match status" value="1"/>
</dbReference>
<dbReference type="InterPro" id="IPR032181">
    <property type="entry name" value="DUF5013"/>
</dbReference>
<proteinExistence type="predicted"/>
<dbReference type="EMBL" id="JBHSGN010000174">
    <property type="protein sequence ID" value="MFC4677113.1"/>
    <property type="molecule type" value="Genomic_DNA"/>
</dbReference>
<dbReference type="Pfam" id="PF16389">
    <property type="entry name" value="DUF4998"/>
    <property type="match status" value="1"/>
</dbReference>
<evidence type="ECO:0000259" key="1">
    <source>
        <dbReference type="Pfam" id="PF16405"/>
    </source>
</evidence>
<feature type="domain" description="DUF5013" evidence="1">
    <location>
        <begin position="235"/>
        <end position="375"/>
    </location>
</feature>
<comment type="caution">
    <text evidence="2">The sequence shown here is derived from an EMBL/GenBank/DDBJ whole genome shotgun (WGS) entry which is preliminary data.</text>
</comment>
<evidence type="ECO:0000313" key="3">
    <source>
        <dbReference type="Proteomes" id="UP001596023"/>
    </source>
</evidence>
<dbReference type="RefSeq" id="WP_380001981.1">
    <property type="nucleotide sequence ID" value="NZ_JBHSGN010000174.1"/>
</dbReference>
<gene>
    <name evidence="2" type="ORF">ACFO6W_25865</name>
</gene>
<organism evidence="2 3">
    <name type="scientific">Dysgonomonas termitidis</name>
    <dbReference type="NCBI Taxonomy" id="1516126"/>
    <lineage>
        <taxon>Bacteria</taxon>
        <taxon>Pseudomonadati</taxon>
        <taxon>Bacteroidota</taxon>
        <taxon>Bacteroidia</taxon>
        <taxon>Bacteroidales</taxon>
        <taxon>Dysgonomonadaceae</taxon>
        <taxon>Dysgonomonas</taxon>
    </lineage>
</organism>
<evidence type="ECO:0000313" key="2">
    <source>
        <dbReference type="EMBL" id="MFC4677113.1"/>
    </source>
</evidence>
<accession>A0ABV9L461</accession>
<keyword evidence="3" id="KW-1185">Reference proteome</keyword>
<protein>
    <submittedName>
        <fullName evidence="2">DUF4998 domain-containing protein</fullName>
    </submittedName>
</protein>